<dbReference type="Proteomes" id="UP000275846">
    <property type="component" value="Unassembled WGS sequence"/>
</dbReference>
<keyword evidence="2" id="KW-1185">Reference proteome</keyword>
<evidence type="ECO:0000313" key="3">
    <source>
        <dbReference type="WBParaSite" id="SSLN_0001942001-mRNA-1"/>
    </source>
</evidence>
<gene>
    <name evidence="1" type="ORF">SSLN_LOCUS18713</name>
</gene>
<dbReference type="WBParaSite" id="SSLN_0001942001-mRNA-1">
    <property type="protein sequence ID" value="SSLN_0001942001-mRNA-1"/>
    <property type="gene ID" value="SSLN_0001942001"/>
</dbReference>
<accession>A0A183TQG5</accession>
<evidence type="ECO:0000313" key="2">
    <source>
        <dbReference type="Proteomes" id="UP000275846"/>
    </source>
</evidence>
<proteinExistence type="predicted"/>
<sequence>MARNADEIQGSIDRNKWKNYFAATKTVYGPAFKGAAPLLSADGTTLLTANTQIMKRWVENYQSVLTHHHPPPSPTPPSIDCLKWKRTMTTMSCPLSKKPSEHPKQD</sequence>
<organism evidence="3">
    <name type="scientific">Schistocephalus solidus</name>
    <name type="common">Tapeworm</name>
    <dbReference type="NCBI Taxonomy" id="70667"/>
    <lineage>
        <taxon>Eukaryota</taxon>
        <taxon>Metazoa</taxon>
        <taxon>Spiralia</taxon>
        <taxon>Lophotrochozoa</taxon>
        <taxon>Platyhelminthes</taxon>
        <taxon>Cestoda</taxon>
        <taxon>Eucestoda</taxon>
        <taxon>Diphyllobothriidea</taxon>
        <taxon>Diphyllobothriidae</taxon>
        <taxon>Schistocephalus</taxon>
    </lineage>
</organism>
<dbReference type="OrthoDB" id="6322109at2759"/>
<evidence type="ECO:0000313" key="1">
    <source>
        <dbReference type="EMBL" id="VDM05099.1"/>
    </source>
</evidence>
<name>A0A183TQG5_SCHSO</name>
<reference evidence="3" key="1">
    <citation type="submission" date="2016-06" db="UniProtKB">
        <authorList>
            <consortium name="WormBaseParasite"/>
        </authorList>
    </citation>
    <scope>IDENTIFICATION</scope>
</reference>
<reference evidence="1 2" key="2">
    <citation type="submission" date="2018-11" db="EMBL/GenBank/DDBJ databases">
        <authorList>
            <consortium name="Pathogen Informatics"/>
        </authorList>
    </citation>
    <scope>NUCLEOTIDE SEQUENCE [LARGE SCALE GENOMIC DNA]</scope>
    <source>
        <strain evidence="1 2">NST_G2</strain>
    </source>
</reference>
<protein>
    <submittedName>
        <fullName evidence="1 3">Uncharacterized protein</fullName>
    </submittedName>
</protein>
<dbReference type="AlphaFoldDB" id="A0A183TQG5"/>
<dbReference type="EMBL" id="UYSU01045070">
    <property type="protein sequence ID" value="VDM05099.1"/>
    <property type="molecule type" value="Genomic_DNA"/>
</dbReference>